<dbReference type="PANTHER" id="PTHR30086">
    <property type="entry name" value="ARGININE EXPORTER PROTEIN ARGO"/>
    <property type="match status" value="1"/>
</dbReference>
<dbReference type="KEGG" id="frf:LO80_08645"/>
<feature type="transmembrane region" description="Helical" evidence="6">
    <location>
        <begin position="68"/>
        <end position="89"/>
    </location>
</feature>
<evidence type="ECO:0000256" key="1">
    <source>
        <dbReference type="ARBA" id="ARBA00004651"/>
    </source>
</evidence>
<evidence type="ECO:0000313" key="8">
    <source>
        <dbReference type="Proteomes" id="UP000029672"/>
    </source>
</evidence>
<feature type="transmembrane region" description="Helical" evidence="6">
    <location>
        <begin position="38"/>
        <end position="59"/>
    </location>
</feature>
<reference evidence="7 8" key="1">
    <citation type="submission" date="2014-10" db="EMBL/GenBank/DDBJ databases">
        <title>Whole genome sequence of Francisella endociliophora strain FSC1006, isolated from a laboratory culture of the marine ciliate Euplotes raikovi.</title>
        <authorList>
            <person name="Granberg M."/>
            <person name="Backman S."/>
            <person name="Lundmark E."/>
            <person name="Nilsson E."/>
            <person name="Karlsson E."/>
            <person name="Thelaus J."/>
            <person name="Ohrman C."/>
            <person name="Larkeryd A."/>
            <person name="Stenberg P."/>
        </authorList>
    </citation>
    <scope>NUCLEOTIDE SEQUENCE [LARGE SCALE GENOMIC DNA]</scope>
    <source>
        <strain evidence="7 8">FSC1006</strain>
    </source>
</reference>
<dbReference type="InterPro" id="IPR001123">
    <property type="entry name" value="LeuE-type"/>
</dbReference>
<dbReference type="eggNOG" id="COG1280">
    <property type="taxonomic scope" value="Bacteria"/>
</dbReference>
<keyword evidence="3 6" id="KW-0812">Transmembrane</keyword>
<keyword evidence="4 6" id="KW-1133">Transmembrane helix</keyword>
<proteinExistence type="predicted"/>
<dbReference type="GO" id="GO:0015171">
    <property type="term" value="F:amino acid transmembrane transporter activity"/>
    <property type="evidence" value="ECO:0007669"/>
    <property type="project" value="TreeGrafter"/>
</dbReference>
<dbReference type="STRING" id="1547445.LO80_08645"/>
<protein>
    <submittedName>
        <fullName evidence="7">Homoserine lactone transporter</fullName>
    </submittedName>
</protein>
<dbReference type="GO" id="GO:0005886">
    <property type="term" value="C:plasma membrane"/>
    <property type="evidence" value="ECO:0007669"/>
    <property type="project" value="UniProtKB-SubCell"/>
</dbReference>
<name>A0A097ER63_9GAMM</name>
<dbReference type="PANTHER" id="PTHR30086:SF19">
    <property type="entry name" value="THREONINE EFFLUX PROTEIN"/>
    <property type="match status" value="1"/>
</dbReference>
<keyword evidence="2" id="KW-1003">Cell membrane</keyword>
<dbReference type="HOGENOM" id="CLU_079569_0_1_6"/>
<comment type="subcellular location">
    <subcellularLocation>
        <location evidence="1">Cell membrane</location>
        <topology evidence="1">Multi-pass membrane protein</topology>
    </subcellularLocation>
</comment>
<evidence type="ECO:0000256" key="5">
    <source>
        <dbReference type="ARBA" id="ARBA00023136"/>
    </source>
</evidence>
<dbReference type="RefSeq" id="WP_040010407.1">
    <property type="nucleotide sequence ID" value="NZ_CP009574.1"/>
</dbReference>
<sequence>MLIFLTILALQCSCLILPGPDFFVTISNSIKFGHKYGIYTALGIACGILLNTFIVYWFGSFLLYKQPILFKILILAGVGYLTYIAFNLFKDVFASKELNSNGSEHIKNLNNFDRPSNIKLFLNGTFTNLANAKVLVFFSSMLSLVDELSSIWVFITWIAIAATTLAWFCIVAIFFGNNKLRQLFFRNIKKIEFVSGIFITSFIIIITFELLEILT</sequence>
<evidence type="ECO:0000256" key="6">
    <source>
        <dbReference type="SAM" id="Phobius"/>
    </source>
</evidence>
<dbReference type="Proteomes" id="UP000029672">
    <property type="component" value="Chromosome"/>
</dbReference>
<evidence type="ECO:0000256" key="2">
    <source>
        <dbReference type="ARBA" id="ARBA00022475"/>
    </source>
</evidence>
<dbReference type="AlphaFoldDB" id="A0A097ER63"/>
<organism evidence="7 8">
    <name type="scientific">Candidatus Francisella endociliophora</name>
    <dbReference type="NCBI Taxonomy" id="653937"/>
    <lineage>
        <taxon>Bacteria</taxon>
        <taxon>Pseudomonadati</taxon>
        <taxon>Pseudomonadota</taxon>
        <taxon>Gammaproteobacteria</taxon>
        <taxon>Thiotrichales</taxon>
        <taxon>Francisellaceae</taxon>
        <taxon>Francisella</taxon>
    </lineage>
</organism>
<gene>
    <name evidence="7" type="ORF">LO80_08645</name>
</gene>
<dbReference type="OrthoDB" id="581870at2"/>
<feature type="transmembrane region" description="Helical" evidence="6">
    <location>
        <begin position="196"/>
        <end position="214"/>
    </location>
</feature>
<accession>A0A097ER63</accession>
<evidence type="ECO:0000256" key="3">
    <source>
        <dbReference type="ARBA" id="ARBA00022692"/>
    </source>
</evidence>
<dbReference type="EMBL" id="CP009574">
    <property type="protein sequence ID" value="AIT10032.1"/>
    <property type="molecule type" value="Genomic_DNA"/>
</dbReference>
<keyword evidence="8" id="KW-1185">Reference proteome</keyword>
<evidence type="ECO:0000313" key="7">
    <source>
        <dbReference type="EMBL" id="AIT10032.1"/>
    </source>
</evidence>
<evidence type="ECO:0000256" key="4">
    <source>
        <dbReference type="ARBA" id="ARBA00022989"/>
    </source>
</evidence>
<keyword evidence="5 6" id="KW-0472">Membrane</keyword>
<dbReference type="Pfam" id="PF01810">
    <property type="entry name" value="LysE"/>
    <property type="match status" value="1"/>
</dbReference>
<feature type="transmembrane region" description="Helical" evidence="6">
    <location>
        <begin position="151"/>
        <end position="175"/>
    </location>
</feature>